<evidence type="ECO:0008006" key="4">
    <source>
        <dbReference type="Google" id="ProtNLM"/>
    </source>
</evidence>
<evidence type="ECO:0000256" key="1">
    <source>
        <dbReference type="SAM" id="Coils"/>
    </source>
</evidence>
<dbReference type="Proteomes" id="UP000634139">
    <property type="component" value="Unassembled WGS sequence"/>
</dbReference>
<organism evidence="2 3">
    <name type="scientific">Novosphingobium arvoryzae</name>
    <dbReference type="NCBI Taxonomy" id="1256514"/>
    <lineage>
        <taxon>Bacteria</taxon>
        <taxon>Pseudomonadati</taxon>
        <taxon>Pseudomonadota</taxon>
        <taxon>Alphaproteobacteria</taxon>
        <taxon>Sphingomonadales</taxon>
        <taxon>Sphingomonadaceae</taxon>
        <taxon>Novosphingobium</taxon>
    </lineage>
</organism>
<evidence type="ECO:0000313" key="3">
    <source>
        <dbReference type="Proteomes" id="UP000634139"/>
    </source>
</evidence>
<feature type="coiled-coil region" evidence="1">
    <location>
        <begin position="86"/>
        <end position="113"/>
    </location>
</feature>
<reference evidence="2" key="2">
    <citation type="submission" date="2020-09" db="EMBL/GenBank/DDBJ databases">
        <authorList>
            <person name="Sun Q."/>
            <person name="Kim S."/>
        </authorList>
    </citation>
    <scope>NUCLEOTIDE SEQUENCE</scope>
    <source>
        <strain evidence="2">KCTC 32422</strain>
    </source>
</reference>
<gene>
    <name evidence="2" type="ORF">GCM10011617_28750</name>
</gene>
<feature type="coiled-coil region" evidence="1">
    <location>
        <begin position="22"/>
        <end position="56"/>
    </location>
</feature>
<dbReference type="AlphaFoldDB" id="A0A918RPH8"/>
<comment type="caution">
    <text evidence="2">The sequence shown here is derived from an EMBL/GenBank/DDBJ whole genome shotgun (WGS) entry which is preliminary data.</text>
</comment>
<accession>A0A918RPH8</accession>
<reference evidence="2" key="1">
    <citation type="journal article" date="2014" name="Int. J. Syst. Evol. Microbiol.">
        <title>Complete genome sequence of Corynebacterium casei LMG S-19264T (=DSM 44701T), isolated from a smear-ripened cheese.</title>
        <authorList>
            <consortium name="US DOE Joint Genome Institute (JGI-PGF)"/>
            <person name="Walter F."/>
            <person name="Albersmeier A."/>
            <person name="Kalinowski J."/>
            <person name="Ruckert C."/>
        </authorList>
    </citation>
    <scope>NUCLEOTIDE SEQUENCE</scope>
    <source>
        <strain evidence="2">KCTC 32422</strain>
    </source>
</reference>
<keyword evidence="1" id="KW-0175">Coiled coil</keyword>
<dbReference type="EMBL" id="BMZD01000009">
    <property type="protein sequence ID" value="GHA06041.1"/>
    <property type="molecule type" value="Genomic_DNA"/>
</dbReference>
<keyword evidence="3" id="KW-1185">Reference proteome</keyword>
<evidence type="ECO:0000313" key="2">
    <source>
        <dbReference type="EMBL" id="GHA06041.1"/>
    </source>
</evidence>
<name>A0A918RPH8_9SPHN</name>
<sequence>MQAERARLKRLQRLEKVRAIAKQAAAVESARAESTLAQLEALADRTRRMADEYRARTDFRDGLELRQLGQFVSGLNAITTTTSGDALNARALADRKQLELAQAERSRAAVEDRAKAGAAALARRAQPQALGARKAVGTALE</sequence>
<dbReference type="RefSeq" id="WP_189542765.1">
    <property type="nucleotide sequence ID" value="NZ_BMZD01000009.1"/>
</dbReference>
<proteinExistence type="predicted"/>
<protein>
    <recommendedName>
        <fullName evidence="4">Flagellar export protein FliJ</fullName>
    </recommendedName>
</protein>